<dbReference type="STRING" id="394503.Ccel_2773"/>
<protein>
    <submittedName>
        <fullName evidence="1">Uncharacterized protein</fullName>
    </submittedName>
</protein>
<dbReference type="HOGENOM" id="CLU_3151238_0_0_9"/>
<dbReference type="AlphaFoldDB" id="B8I7K0"/>
<gene>
    <name evidence="1" type="ordered locus">Ccel_2773</name>
</gene>
<dbReference type="EMBL" id="CP001348">
    <property type="protein sequence ID" value="ACL77071.1"/>
    <property type="molecule type" value="Genomic_DNA"/>
</dbReference>
<sequence length="48" mass="5664">MLNNDIKQRLSEKLGFNAEEDYKLEKAFREVGKVTGCKCIENNLKQMW</sequence>
<accession>B8I7K0</accession>
<dbReference type="KEGG" id="cce:Ccel_2773"/>
<keyword evidence="2" id="KW-1185">Reference proteome</keyword>
<reference evidence="1 2" key="1">
    <citation type="submission" date="2009-01" db="EMBL/GenBank/DDBJ databases">
        <title>Complete sequence of Clostridium cellulolyticum H10.</title>
        <authorList>
            <consortium name="US DOE Joint Genome Institute"/>
            <person name="Lucas S."/>
            <person name="Copeland A."/>
            <person name="Lapidus A."/>
            <person name="Glavina del Rio T."/>
            <person name="Dalin E."/>
            <person name="Tice H."/>
            <person name="Bruce D."/>
            <person name="Goodwin L."/>
            <person name="Pitluck S."/>
            <person name="Chertkov O."/>
            <person name="Saunders E."/>
            <person name="Brettin T."/>
            <person name="Detter J.C."/>
            <person name="Han C."/>
            <person name="Larimer F."/>
            <person name="Land M."/>
            <person name="Hauser L."/>
            <person name="Kyrpides N."/>
            <person name="Ivanova N."/>
            <person name="Zhou J."/>
            <person name="Richardson P."/>
        </authorList>
    </citation>
    <scope>NUCLEOTIDE SEQUENCE [LARGE SCALE GENOMIC DNA]</scope>
    <source>
        <strain evidence="2">ATCC 35319 / DSM 5812 / JCM 6584 / H10</strain>
    </source>
</reference>
<dbReference type="RefSeq" id="WP_015926143.1">
    <property type="nucleotide sequence ID" value="NC_011898.1"/>
</dbReference>
<evidence type="ECO:0000313" key="2">
    <source>
        <dbReference type="Proteomes" id="UP000001349"/>
    </source>
</evidence>
<name>B8I7K0_RUMCH</name>
<dbReference type="Proteomes" id="UP000001349">
    <property type="component" value="Chromosome"/>
</dbReference>
<proteinExistence type="predicted"/>
<organism evidence="1 2">
    <name type="scientific">Ruminiclostridium cellulolyticum (strain ATCC 35319 / DSM 5812 / JCM 6584 / H10)</name>
    <name type="common">Clostridium cellulolyticum</name>
    <dbReference type="NCBI Taxonomy" id="394503"/>
    <lineage>
        <taxon>Bacteria</taxon>
        <taxon>Bacillati</taxon>
        <taxon>Bacillota</taxon>
        <taxon>Clostridia</taxon>
        <taxon>Eubacteriales</taxon>
        <taxon>Oscillospiraceae</taxon>
        <taxon>Ruminiclostridium</taxon>
    </lineage>
</organism>
<evidence type="ECO:0000313" key="1">
    <source>
        <dbReference type="EMBL" id="ACL77071.1"/>
    </source>
</evidence>